<keyword evidence="1" id="KW-0732">Signal</keyword>
<feature type="signal peptide" evidence="1">
    <location>
        <begin position="1"/>
        <end position="23"/>
    </location>
</feature>
<dbReference type="KEGG" id="naf:GQ61_04875"/>
<evidence type="ECO:0000256" key="1">
    <source>
        <dbReference type="SAM" id="SignalP"/>
    </source>
</evidence>
<gene>
    <name evidence="2" type="ORF">GQ61_04875</name>
</gene>
<dbReference type="EMBL" id="CP008743">
    <property type="protein sequence ID" value="ARN84739.1"/>
    <property type="molecule type" value="Genomic_DNA"/>
</dbReference>
<dbReference type="RefSeq" id="WP_085784214.1">
    <property type="nucleotide sequence ID" value="NZ_CP008743.1"/>
</dbReference>
<feature type="chain" id="PRO_5012077281" evidence="1">
    <location>
        <begin position="24"/>
        <end position="67"/>
    </location>
</feature>
<organism evidence="2 3">
    <name type="scientific">Candidatus Nucleicultrix amoebiphila FS5</name>
    <dbReference type="NCBI Taxonomy" id="1414854"/>
    <lineage>
        <taxon>Bacteria</taxon>
        <taxon>Pseudomonadati</taxon>
        <taxon>Pseudomonadota</taxon>
        <taxon>Alphaproteobacteria</taxon>
        <taxon>Holosporales</taxon>
        <taxon>Candidatus Nucleicultricaceae</taxon>
        <taxon>Candidatus Nucleicultrix</taxon>
    </lineage>
</organism>
<reference evidence="2 3" key="1">
    <citation type="submission" date="2014-06" db="EMBL/GenBank/DDBJ databases">
        <title>The genome of the endonuclear symbiont Nucleicultrix amoebiphila.</title>
        <authorList>
            <person name="Schulz F."/>
            <person name="Horn M."/>
        </authorList>
    </citation>
    <scope>NUCLEOTIDE SEQUENCE [LARGE SCALE GENOMIC DNA]</scope>
    <source>
        <strain evidence="2 3">FS5</strain>
    </source>
</reference>
<name>A0A1W6N4N7_9PROT</name>
<dbReference type="AlphaFoldDB" id="A0A1W6N4N7"/>
<sequence>MKNVLIALAVLFTVSVASPSVEAGFLSSLKSAGSKILKTAGAVVSNKDVQSAVIKAGKTALTGAAVM</sequence>
<accession>A0A1W6N4N7</accession>
<keyword evidence="3" id="KW-1185">Reference proteome</keyword>
<protein>
    <submittedName>
        <fullName evidence="2">Uncharacterized protein</fullName>
    </submittedName>
</protein>
<proteinExistence type="predicted"/>
<evidence type="ECO:0000313" key="3">
    <source>
        <dbReference type="Proteomes" id="UP000237351"/>
    </source>
</evidence>
<dbReference type="Proteomes" id="UP000237351">
    <property type="component" value="Chromosome"/>
</dbReference>
<evidence type="ECO:0000313" key="2">
    <source>
        <dbReference type="EMBL" id="ARN84739.1"/>
    </source>
</evidence>